<feature type="compositionally biased region" description="Acidic residues" evidence="1">
    <location>
        <begin position="43"/>
        <end position="76"/>
    </location>
</feature>
<gene>
    <name evidence="2" type="ORF">O9K51_00129</name>
</gene>
<feature type="compositionally biased region" description="Basic and acidic residues" evidence="1">
    <location>
        <begin position="160"/>
        <end position="170"/>
    </location>
</feature>
<name>A0AB34G1V0_9HYPO</name>
<comment type="caution">
    <text evidence="2">The sequence shown here is derived from an EMBL/GenBank/DDBJ whole genome shotgun (WGS) entry which is preliminary data.</text>
</comment>
<evidence type="ECO:0000313" key="3">
    <source>
        <dbReference type="Proteomes" id="UP001163105"/>
    </source>
</evidence>
<feature type="compositionally biased region" description="Low complexity" evidence="1">
    <location>
        <begin position="171"/>
        <end position="185"/>
    </location>
</feature>
<dbReference type="EMBL" id="JAQHRD010000001">
    <property type="protein sequence ID" value="KAJ6445370.1"/>
    <property type="molecule type" value="Genomic_DNA"/>
</dbReference>
<dbReference type="Proteomes" id="UP001163105">
    <property type="component" value="Unassembled WGS sequence"/>
</dbReference>
<evidence type="ECO:0000313" key="2">
    <source>
        <dbReference type="EMBL" id="KAJ6445370.1"/>
    </source>
</evidence>
<feature type="compositionally biased region" description="Acidic residues" evidence="1">
    <location>
        <begin position="127"/>
        <end position="151"/>
    </location>
</feature>
<evidence type="ECO:0000256" key="1">
    <source>
        <dbReference type="SAM" id="MobiDB-lite"/>
    </source>
</evidence>
<dbReference type="AlphaFoldDB" id="A0AB34G1V0"/>
<keyword evidence="3" id="KW-1185">Reference proteome</keyword>
<sequence length="191" mass="20257">MDLASCDALLPPAHPLSPWRRLDKPYDGATLLTTPTHRYISTGDEEDEVDDDEEEEDEEGDEEEEEEDEEAEGDADAGEKPKNGVKGKATTTATLINRARIADQPAADDRPPVKKRKTAEASTEEVPNGDDAEEEADEEADEEAEDAEADDAAAAPPAKEAVKAATEKAPADAGAEAEPEAVAAGGDDEED</sequence>
<proteinExistence type="predicted"/>
<organism evidence="2 3">
    <name type="scientific">Purpureocillium lavendulum</name>
    <dbReference type="NCBI Taxonomy" id="1247861"/>
    <lineage>
        <taxon>Eukaryota</taxon>
        <taxon>Fungi</taxon>
        <taxon>Dikarya</taxon>
        <taxon>Ascomycota</taxon>
        <taxon>Pezizomycotina</taxon>
        <taxon>Sordariomycetes</taxon>
        <taxon>Hypocreomycetidae</taxon>
        <taxon>Hypocreales</taxon>
        <taxon>Ophiocordycipitaceae</taxon>
        <taxon>Purpureocillium</taxon>
    </lineage>
</organism>
<accession>A0AB34G1V0</accession>
<feature type="region of interest" description="Disordered" evidence="1">
    <location>
        <begin position="1"/>
        <end position="191"/>
    </location>
</feature>
<protein>
    <submittedName>
        <fullName evidence="2">Ubiquitin-conjugating enzyme</fullName>
    </submittedName>
</protein>
<reference evidence="2" key="1">
    <citation type="submission" date="2023-01" db="EMBL/GenBank/DDBJ databases">
        <title>The growth and conidiation of Purpureocillium lavendulum are regulated by nitrogen source and histone H3K14 acetylation.</title>
        <authorList>
            <person name="Tang P."/>
            <person name="Han J."/>
            <person name="Zhang C."/>
            <person name="Tang P."/>
            <person name="Qi F."/>
            <person name="Zhang K."/>
            <person name="Liang L."/>
        </authorList>
    </citation>
    <scope>NUCLEOTIDE SEQUENCE</scope>
    <source>
        <strain evidence="2">YMF1.00683</strain>
    </source>
</reference>